<gene>
    <name evidence="1" type="ORF">MCNOR_0093</name>
</gene>
<proteinExistence type="predicted"/>
<accession>A0AA35XZ24</accession>
<name>A0AA35XZ24_METCP</name>
<sequence length="63" mass="7150">MDHDSIECGEMSQGPVMNEELWRPGTLPLCPMAVSNKDTCSDIVHLVHTRREHSDNRVSVPKY</sequence>
<reference evidence="1" key="1">
    <citation type="submission" date="2023-03" db="EMBL/GenBank/DDBJ databases">
        <authorList>
            <person name="Pearce D."/>
        </authorList>
    </citation>
    <scope>NUCLEOTIDE SEQUENCE</scope>
    <source>
        <strain evidence="1">Mc</strain>
    </source>
</reference>
<evidence type="ECO:0000313" key="2">
    <source>
        <dbReference type="Proteomes" id="UP001158598"/>
    </source>
</evidence>
<dbReference type="EMBL" id="OX458332">
    <property type="protein sequence ID" value="CAI8721146.1"/>
    <property type="molecule type" value="Genomic_DNA"/>
</dbReference>
<organism evidence="1 2">
    <name type="scientific">Methylococcus capsulatus</name>
    <dbReference type="NCBI Taxonomy" id="414"/>
    <lineage>
        <taxon>Bacteria</taxon>
        <taxon>Pseudomonadati</taxon>
        <taxon>Pseudomonadota</taxon>
        <taxon>Gammaproteobacteria</taxon>
        <taxon>Methylococcales</taxon>
        <taxon>Methylococcaceae</taxon>
        <taxon>Methylococcus</taxon>
    </lineage>
</organism>
<protein>
    <submittedName>
        <fullName evidence="1">Uncharacterized protein</fullName>
    </submittedName>
</protein>
<dbReference type="AlphaFoldDB" id="A0AA35XZ24"/>
<dbReference type="Proteomes" id="UP001158598">
    <property type="component" value="Chromosome"/>
</dbReference>
<evidence type="ECO:0000313" key="1">
    <source>
        <dbReference type="EMBL" id="CAI8721146.1"/>
    </source>
</evidence>